<sequence length="226" mass="25657">MLRLICKIKYMIHKSVFLILTVSLFSCNLKAEENNEKTPVASTQEIGDGNELATFGNGCFWCTEAIFQQLEGVSKVESAYAGGEVKNPTYKEVSSGTTGHAEVLRVVFDPKVISYTELLEVFFSTHDPTTLNRQGADVGTQYRSAIFYHNKEQKKTAEAMIAAMEKENIFDDPIVTEITALNNYYPAEDYHQNYYNNNKNQGYCRAVINPKLEKFKKQYKDKLKKG</sequence>
<dbReference type="PROSITE" id="PS51257">
    <property type="entry name" value="PROKAR_LIPOPROTEIN"/>
    <property type="match status" value="1"/>
</dbReference>
<dbReference type="NCBIfam" id="TIGR00401">
    <property type="entry name" value="msrA"/>
    <property type="match status" value="1"/>
</dbReference>
<dbReference type="GO" id="GO:0033744">
    <property type="term" value="F:L-methionine:thioredoxin-disulfide S-oxidoreductase activity"/>
    <property type="evidence" value="ECO:0007669"/>
    <property type="project" value="RHEA"/>
</dbReference>
<dbReference type="EMBL" id="CP040749">
    <property type="protein sequence ID" value="QCX39532.1"/>
    <property type="molecule type" value="Genomic_DNA"/>
</dbReference>
<accession>A0A5B7TXX8</accession>
<dbReference type="OrthoDB" id="4174719at2"/>
<feature type="domain" description="Peptide methionine sulphoxide reductase MsrA" evidence="6">
    <location>
        <begin position="53"/>
        <end position="204"/>
    </location>
</feature>
<evidence type="ECO:0000313" key="7">
    <source>
        <dbReference type="EMBL" id="QCX39532.1"/>
    </source>
</evidence>
<dbReference type="AlphaFoldDB" id="A0A5B7TXX8"/>
<evidence type="ECO:0000256" key="1">
    <source>
        <dbReference type="ARBA" id="ARBA00023002"/>
    </source>
</evidence>
<dbReference type="EC" id="1.8.4.11" evidence="4"/>
<evidence type="ECO:0000256" key="5">
    <source>
        <dbReference type="SAM" id="SignalP"/>
    </source>
</evidence>
<dbReference type="PANTHER" id="PTHR43774:SF1">
    <property type="entry name" value="PEPTIDE METHIONINE SULFOXIDE REDUCTASE MSRA 2"/>
    <property type="match status" value="1"/>
</dbReference>
<protein>
    <recommendedName>
        <fullName evidence="4">Peptide methionine sulfoxide reductase MsrA</fullName>
        <shortName evidence="4">Protein-methionine-S-oxide reductase</shortName>
        <ecNumber evidence="4">1.8.4.11</ecNumber>
    </recommendedName>
    <alternativeName>
        <fullName evidence="4">Peptide-methionine (S)-S-oxide reductase</fullName>
        <shortName evidence="4">Peptide Met(O) reductase</shortName>
    </alternativeName>
</protein>
<evidence type="ECO:0000256" key="3">
    <source>
        <dbReference type="ARBA" id="ARBA00048782"/>
    </source>
</evidence>
<comment type="catalytic activity">
    <reaction evidence="3 4">
        <text>[thioredoxin]-disulfide + L-methionine + H2O = L-methionine (S)-S-oxide + [thioredoxin]-dithiol</text>
        <dbReference type="Rhea" id="RHEA:19993"/>
        <dbReference type="Rhea" id="RHEA-COMP:10698"/>
        <dbReference type="Rhea" id="RHEA-COMP:10700"/>
        <dbReference type="ChEBI" id="CHEBI:15377"/>
        <dbReference type="ChEBI" id="CHEBI:29950"/>
        <dbReference type="ChEBI" id="CHEBI:50058"/>
        <dbReference type="ChEBI" id="CHEBI:57844"/>
        <dbReference type="ChEBI" id="CHEBI:58772"/>
        <dbReference type="EC" id="1.8.4.11"/>
    </reaction>
</comment>
<dbReference type="KEGG" id="fbe:FF125_14190"/>
<organism evidence="7 8">
    <name type="scientific">Aureibaculum algae</name>
    <dbReference type="NCBI Taxonomy" id="2584122"/>
    <lineage>
        <taxon>Bacteria</taxon>
        <taxon>Pseudomonadati</taxon>
        <taxon>Bacteroidota</taxon>
        <taxon>Flavobacteriia</taxon>
        <taxon>Flavobacteriales</taxon>
        <taxon>Flavobacteriaceae</taxon>
        <taxon>Aureibaculum</taxon>
    </lineage>
</organism>
<evidence type="ECO:0000259" key="6">
    <source>
        <dbReference type="Pfam" id="PF01625"/>
    </source>
</evidence>
<name>A0A5B7TXX8_9FLAO</name>
<dbReference type="SUPFAM" id="SSF55068">
    <property type="entry name" value="Peptide methionine sulfoxide reductase"/>
    <property type="match status" value="1"/>
</dbReference>
<dbReference type="Proteomes" id="UP000306229">
    <property type="component" value="Chromosome"/>
</dbReference>
<comment type="catalytic activity">
    <reaction evidence="2 4">
        <text>L-methionyl-[protein] + [thioredoxin]-disulfide + H2O = L-methionyl-(S)-S-oxide-[protein] + [thioredoxin]-dithiol</text>
        <dbReference type="Rhea" id="RHEA:14217"/>
        <dbReference type="Rhea" id="RHEA-COMP:10698"/>
        <dbReference type="Rhea" id="RHEA-COMP:10700"/>
        <dbReference type="Rhea" id="RHEA-COMP:12313"/>
        <dbReference type="Rhea" id="RHEA-COMP:12315"/>
        <dbReference type="ChEBI" id="CHEBI:15377"/>
        <dbReference type="ChEBI" id="CHEBI:16044"/>
        <dbReference type="ChEBI" id="CHEBI:29950"/>
        <dbReference type="ChEBI" id="CHEBI:44120"/>
        <dbReference type="ChEBI" id="CHEBI:50058"/>
        <dbReference type="EC" id="1.8.4.11"/>
    </reaction>
</comment>
<proteinExistence type="inferred from homology"/>
<comment type="function">
    <text evidence="4">Has an important function as a repair enzyme for proteins that have been inactivated by oxidation. Catalyzes the reversible oxidation-reduction of methionine sulfoxide in proteins to methionine.</text>
</comment>
<gene>
    <name evidence="4 7" type="primary">msrA</name>
    <name evidence="7" type="ORF">FF125_14190</name>
</gene>
<comment type="similarity">
    <text evidence="4">Belongs to the MsrA Met sulfoxide reductase family.</text>
</comment>
<dbReference type="PANTHER" id="PTHR43774">
    <property type="entry name" value="PEPTIDE METHIONINE SULFOXIDE REDUCTASE"/>
    <property type="match status" value="1"/>
</dbReference>
<feature type="active site" evidence="4">
    <location>
        <position position="59"/>
    </location>
</feature>
<reference evidence="7 8" key="1">
    <citation type="submission" date="2019-05" db="EMBL/GenBank/DDBJ databases">
        <title>Algicella ahnfeltiae gen. nov., sp. nov., a novel marine bacterium of the family Flavobacteriaceae isolated from a red alga.</title>
        <authorList>
            <person name="Nedashkovskaya O.I."/>
            <person name="Kukhlevskiy A.D."/>
            <person name="Kim S.-G."/>
            <person name="Zhukova N.V."/>
            <person name="Mikhailov V.V."/>
        </authorList>
    </citation>
    <scope>NUCLEOTIDE SEQUENCE [LARGE SCALE GENOMIC DNA]</scope>
    <source>
        <strain evidence="7 8">10Alg115</strain>
    </source>
</reference>
<feature type="chain" id="PRO_5022975505" description="Peptide methionine sulfoxide reductase MsrA" evidence="5">
    <location>
        <begin position="32"/>
        <end position="226"/>
    </location>
</feature>
<evidence type="ECO:0000256" key="4">
    <source>
        <dbReference type="HAMAP-Rule" id="MF_01401"/>
    </source>
</evidence>
<dbReference type="InterPro" id="IPR002569">
    <property type="entry name" value="Met_Sox_Rdtase_MsrA_dom"/>
</dbReference>
<keyword evidence="5" id="KW-0732">Signal</keyword>
<dbReference type="HAMAP" id="MF_01401">
    <property type="entry name" value="MsrA"/>
    <property type="match status" value="1"/>
</dbReference>
<dbReference type="InterPro" id="IPR036509">
    <property type="entry name" value="Met_Sox_Rdtase_MsrA_sf"/>
</dbReference>
<evidence type="ECO:0000313" key="8">
    <source>
        <dbReference type="Proteomes" id="UP000306229"/>
    </source>
</evidence>
<feature type="signal peptide" evidence="5">
    <location>
        <begin position="1"/>
        <end position="31"/>
    </location>
</feature>
<evidence type="ECO:0000256" key="2">
    <source>
        <dbReference type="ARBA" id="ARBA00047806"/>
    </source>
</evidence>
<dbReference type="GO" id="GO:0008113">
    <property type="term" value="F:peptide-methionine (S)-S-oxide reductase activity"/>
    <property type="evidence" value="ECO:0007669"/>
    <property type="project" value="UniProtKB-UniRule"/>
</dbReference>
<dbReference type="Gene3D" id="3.30.1060.10">
    <property type="entry name" value="Peptide methionine sulphoxide reductase MsrA"/>
    <property type="match status" value="1"/>
</dbReference>
<keyword evidence="8" id="KW-1185">Reference proteome</keyword>
<dbReference type="Pfam" id="PF01625">
    <property type="entry name" value="PMSR"/>
    <property type="match status" value="1"/>
</dbReference>
<keyword evidence="1 4" id="KW-0560">Oxidoreductase</keyword>